<evidence type="ECO:0008006" key="4">
    <source>
        <dbReference type="Google" id="ProtNLM"/>
    </source>
</evidence>
<dbReference type="PROSITE" id="PS51257">
    <property type="entry name" value="PROKAR_LIPOPROTEIN"/>
    <property type="match status" value="1"/>
</dbReference>
<dbReference type="STRING" id="596327.PORUE0001_1676"/>
<dbReference type="AlphaFoldDB" id="C2MBT9"/>
<evidence type="ECO:0000313" key="2">
    <source>
        <dbReference type="EMBL" id="EEK16818.1"/>
    </source>
</evidence>
<dbReference type="Proteomes" id="UP000003303">
    <property type="component" value="Unassembled WGS sequence"/>
</dbReference>
<evidence type="ECO:0000256" key="1">
    <source>
        <dbReference type="SAM" id="Coils"/>
    </source>
</evidence>
<proteinExistence type="predicted"/>
<dbReference type="OrthoDB" id="1086396at2"/>
<accession>C2MBT9</accession>
<keyword evidence="1" id="KW-0175">Coiled coil</keyword>
<dbReference type="RefSeq" id="WP_007365360.1">
    <property type="nucleotide sequence ID" value="NZ_ACLR01000125.1"/>
</dbReference>
<protein>
    <recommendedName>
        <fullName evidence="4">Major fimbrial subunit protein N-terminal domain-containing protein</fullName>
    </recommendedName>
</protein>
<gene>
    <name evidence="2" type="ORF">PORUE0001_1676</name>
</gene>
<comment type="caution">
    <text evidence="2">The sequence shown here is derived from an EMBL/GenBank/DDBJ whole genome shotgun (WGS) entry which is preliminary data.</text>
</comment>
<name>C2MBT9_9PORP</name>
<sequence>MNRLRYTHIYTFLLILGALLTSTSCVRDYNTLECEDDGNKYLTLTLSLAPSGNEGLRTQGPDYSINSDKDNREDYVNDLRIFLIQNGVIKKNVFFTNLVPKYSYDDYSSGSEDDGVSYNYKSGKAQVTFRLTENELGEYDLVVVANEGAYTNPPSIEGKIKELPIDREKEREEEADAALRKALREAQTLKDLKKIRIPVTRRYSDTHQGIAYEGKWLDTEYPYVKVLSPMTAEYKKVDFSEGGTKENPRKIVLPTQTGGIELLRTFAKVDITIKDCVLLYWEDGEEKLRWRGPWGFGREMRFKLRNVPEEVNLFPIPEYSKAQDFIIDDIGRVKYPGPDDPQEDFVKDLEEKRKEIKKNGLPIGGGYLLDYRHYFYIPEKLVSRDAEGEKNALQMIYVWSHIKGPDPWQEISEPALTTMETKVETFDFDKKNAGASKYLEPLPAGFAPSDKSVFRNSLYKITITPYRYEFPQPK</sequence>
<feature type="coiled-coil region" evidence="1">
    <location>
        <begin position="165"/>
        <end position="192"/>
    </location>
</feature>
<reference evidence="2 3" key="1">
    <citation type="submission" date="2009-04" db="EMBL/GenBank/DDBJ databases">
        <authorList>
            <person name="Sebastian Y."/>
            <person name="Madupu R."/>
            <person name="Durkin A.S."/>
            <person name="Torralba M."/>
            <person name="Methe B."/>
            <person name="Sutton G.G."/>
            <person name="Strausberg R.L."/>
            <person name="Nelson K.E."/>
        </authorList>
    </citation>
    <scope>NUCLEOTIDE SEQUENCE [LARGE SCALE GENOMIC DNA]</scope>
    <source>
        <strain evidence="2 3">60-3</strain>
    </source>
</reference>
<evidence type="ECO:0000313" key="3">
    <source>
        <dbReference type="Proteomes" id="UP000003303"/>
    </source>
</evidence>
<organism evidence="2 3">
    <name type="scientific">Porphyromonas uenonis 60-3</name>
    <dbReference type="NCBI Taxonomy" id="596327"/>
    <lineage>
        <taxon>Bacteria</taxon>
        <taxon>Pseudomonadati</taxon>
        <taxon>Bacteroidota</taxon>
        <taxon>Bacteroidia</taxon>
        <taxon>Bacteroidales</taxon>
        <taxon>Porphyromonadaceae</taxon>
        <taxon>Porphyromonas</taxon>
    </lineage>
</organism>
<keyword evidence="3" id="KW-1185">Reference proteome</keyword>
<dbReference type="EMBL" id="ACLR01000125">
    <property type="protein sequence ID" value="EEK16818.1"/>
    <property type="molecule type" value="Genomic_DNA"/>
</dbReference>